<keyword evidence="2" id="KW-1185">Reference proteome</keyword>
<evidence type="ECO:0000313" key="1">
    <source>
        <dbReference type="EMBL" id="TFK61809.1"/>
    </source>
</evidence>
<name>A0ACD3A835_9AGAR</name>
<gene>
    <name evidence="1" type="ORF">BDN72DRAFT_777843</name>
</gene>
<reference evidence="1 2" key="1">
    <citation type="journal article" date="2019" name="Nat. Ecol. Evol.">
        <title>Megaphylogeny resolves global patterns of mushroom evolution.</title>
        <authorList>
            <person name="Varga T."/>
            <person name="Krizsan K."/>
            <person name="Foldi C."/>
            <person name="Dima B."/>
            <person name="Sanchez-Garcia M."/>
            <person name="Sanchez-Ramirez S."/>
            <person name="Szollosi G.J."/>
            <person name="Szarkandi J.G."/>
            <person name="Papp V."/>
            <person name="Albert L."/>
            <person name="Andreopoulos W."/>
            <person name="Angelini C."/>
            <person name="Antonin V."/>
            <person name="Barry K.W."/>
            <person name="Bougher N.L."/>
            <person name="Buchanan P."/>
            <person name="Buyck B."/>
            <person name="Bense V."/>
            <person name="Catcheside P."/>
            <person name="Chovatia M."/>
            <person name="Cooper J."/>
            <person name="Damon W."/>
            <person name="Desjardin D."/>
            <person name="Finy P."/>
            <person name="Geml J."/>
            <person name="Haridas S."/>
            <person name="Hughes K."/>
            <person name="Justo A."/>
            <person name="Karasinski D."/>
            <person name="Kautmanova I."/>
            <person name="Kiss B."/>
            <person name="Kocsube S."/>
            <person name="Kotiranta H."/>
            <person name="LaButti K.M."/>
            <person name="Lechner B.E."/>
            <person name="Liimatainen K."/>
            <person name="Lipzen A."/>
            <person name="Lukacs Z."/>
            <person name="Mihaltcheva S."/>
            <person name="Morgado L.N."/>
            <person name="Niskanen T."/>
            <person name="Noordeloos M.E."/>
            <person name="Ohm R.A."/>
            <person name="Ortiz-Santana B."/>
            <person name="Ovrebo C."/>
            <person name="Racz N."/>
            <person name="Riley R."/>
            <person name="Savchenko A."/>
            <person name="Shiryaev A."/>
            <person name="Soop K."/>
            <person name="Spirin V."/>
            <person name="Szebenyi C."/>
            <person name="Tomsovsky M."/>
            <person name="Tulloss R.E."/>
            <person name="Uehling J."/>
            <person name="Grigoriev I.V."/>
            <person name="Vagvolgyi C."/>
            <person name="Papp T."/>
            <person name="Martin F.M."/>
            <person name="Miettinen O."/>
            <person name="Hibbett D.S."/>
            <person name="Nagy L.G."/>
        </authorList>
    </citation>
    <scope>NUCLEOTIDE SEQUENCE [LARGE SCALE GENOMIC DNA]</scope>
    <source>
        <strain evidence="1 2">NL-1719</strain>
    </source>
</reference>
<protein>
    <submittedName>
        <fullName evidence="1">Uncharacterized protein</fullName>
    </submittedName>
</protein>
<evidence type="ECO:0000313" key="2">
    <source>
        <dbReference type="Proteomes" id="UP000308600"/>
    </source>
</evidence>
<organism evidence="1 2">
    <name type="scientific">Pluteus cervinus</name>
    <dbReference type="NCBI Taxonomy" id="181527"/>
    <lineage>
        <taxon>Eukaryota</taxon>
        <taxon>Fungi</taxon>
        <taxon>Dikarya</taxon>
        <taxon>Basidiomycota</taxon>
        <taxon>Agaricomycotina</taxon>
        <taxon>Agaricomycetes</taxon>
        <taxon>Agaricomycetidae</taxon>
        <taxon>Agaricales</taxon>
        <taxon>Pluteineae</taxon>
        <taxon>Pluteaceae</taxon>
        <taxon>Pluteus</taxon>
    </lineage>
</organism>
<accession>A0ACD3A835</accession>
<dbReference type="Proteomes" id="UP000308600">
    <property type="component" value="Unassembled WGS sequence"/>
</dbReference>
<sequence>MGVPLHGGSIAGDVALASMNALPAVVLGLLLNILDGVSYGMILFPTSLPFSSLGPTGVTLFFITCVLSQLVYTFGGSGFDGANGSMMIEVVPFFHILATSIAREVGEDREREVIATTLVAYALSSILTGLTFLLLGALKLGNLIGFFPRHILVGCIGGVGVFLIVTGKTGICRLTVCLRLTEDASPLDILEMMFENGVSFAMWALPLVLALVLRVITAHWRHQLIFPIYFLAVPMLFYIVVLASQTSLGSLRKAGWIFDVESVGDPWWSVYAYFDLSLIHFVPLWKTLPTQFALLFFNILHPPLNVPALSVSLDEDVDTNRELVAHGYSNLLAGLTGTVPNYLVYVNTLLFYRVGGTTRLAGLLLAICTFGLLVLGTGPIAYIPVMVVGALIFVLGLDLVKEAVWDTRHRVTWFEYITIISIMVCMTVWDFVIGVLFGIVVSCFFFVVQNSQRRSIRALHTGVTAMSTVRRPSIQREYLREVSKQTTILRLQGYLFFGTITHVEDTIRTIIEGPSWQTNPVQFLVLDLTLVAGVDMSAAEAFVRLQRILAAKHVTLIFCGFSADSPIGRALESVDILDMEGVESFLTFNDAMEWTENAYLRAWFRSQKVEPVATTLALPGRQSVDIEHQGIKIGSLATSPRFSHIRAAGDRTIASGQMIMSNVTSEVHNTLVRTFSSYGEIDPEEFQPLESYMQRISLPAGHVLWKQLDQPDGLYIIESGVLRATYHFADHTRCVEESMVGGTLAGELSALSDLPRNATVVVEQPAVVWKLPTKDLRRLEIERPALAHKFVGLILKAAKIDYDTLLAALAS</sequence>
<proteinExistence type="predicted"/>
<dbReference type="EMBL" id="ML208627">
    <property type="protein sequence ID" value="TFK61809.1"/>
    <property type="molecule type" value="Genomic_DNA"/>
</dbReference>